<dbReference type="InterPro" id="IPR047951">
    <property type="entry name" value="Transpos_ISL3"/>
</dbReference>
<dbReference type="InterPro" id="IPR002560">
    <property type="entry name" value="Transposase_DDE"/>
</dbReference>
<feature type="domain" description="Transposase IS204/IS1001/IS1096/IS1165 DDE" evidence="1">
    <location>
        <begin position="2"/>
        <end position="85"/>
    </location>
</feature>
<name>A0A0C1H9Q4_9BACT</name>
<dbReference type="PANTHER" id="PTHR33498">
    <property type="entry name" value="TRANSPOSASE FOR INSERTION SEQUENCE ELEMENT IS1557"/>
    <property type="match status" value="1"/>
</dbReference>
<protein>
    <recommendedName>
        <fullName evidence="1">Transposase IS204/IS1001/IS1096/IS1165 DDE domain-containing protein</fullName>
    </recommendedName>
</protein>
<dbReference type="Pfam" id="PF01610">
    <property type="entry name" value="DDE_Tnp_ISL3"/>
    <property type="match status" value="1"/>
</dbReference>
<accession>A0A0C1H9Q4</accession>
<organism evidence="2 3">
    <name type="scientific">Candidatus Protochlamydia amoebophila</name>
    <dbReference type="NCBI Taxonomy" id="362787"/>
    <lineage>
        <taxon>Bacteria</taxon>
        <taxon>Pseudomonadati</taxon>
        <taxon>Chlamydiota</taxon>
        <taxon>Chlamydiia</taxon>
        <taxon>Parachlamydiales</taxon>
        <taxon>Parachlamydiaceae</taxon>
        <taxon>Candidatus Protochlamydia</taxon>
    </lineage>
</organism>
<dbReference type="PANTHER" id="PTHR33498:SF1">
    <property type="entry name" value="TRANSPOSASE FOR INSERTION SEQUENCE ELEMENT IS1557"/>
    <property type="match status" value="1"/>
</dbReference>
<comment type="caution">
    <text evidence="2">The sequence shown here is derived from an EMBL/GenBank/DDBJ whole genome shotgun (WGS) entry which is preliminary data.</text>
</comment>
<evidence type="ECO:0000259" key="1">
    <source>
        <dbReference type="Pfam" id="PF01610"/>
    </source>
</evidence>
<evidence type="ECO:0000313" key="2">
    <source>
        <dbReference type="EMBL" id="KIC74074.1"/>
    </source>
</evidence>
<reference evidence="2 3" key="1">
    <citation type="journal article" date="2014" name="Mol. Biol. Evol.">
        <title>Massive expansion of Ubiquitination-related gene families within the Chlamydiae.</title>
        <authorList>
            <person name="Domman D."/>
            <person name="Collingro A."/>
            <person name="Lagkouvardos I."/>
            <person name="Gehre L."/>
            <person name="Weinmaier T."/>
            <person name="Rattei T."/>
            <person name="Subtil A."/>
            <person name="Horn M."/>
        </authorList>
    </citation>
    <scope>NUCLEOTIDE SEQUENCE [LARGE SCALE GENOMIC DNA]</scope>
    <source>
        <strain evidence="2 3">EI2</strain>
    </source>
</reference>
<evidence type="ECO:0000313" key="3">
    <source>
        <dbReference type="Proteomes" id="UP000031465"/>
    </source>
</evidence>
<proteinExistence type="predicted"/>
<dbReference type="PATRIC" id="fig|362787.3.peg.207"/>
<gene>
    <name evidence="2" type="ORF">DB44_AQ00040</name>
</gene>
<sequence length="93" mass="10755">MKSVAINLWGPYRSVAESKLPKAKAVADRFHVMQNLNKALDDCRKQAKRESDDKEIWKQAKYVVLKDREDLTEEQGSILKRILTAWPITKSLL</sequence>
<dbReference type="AlphaFoldDB" id="A0A0C1H9Q4"/>
<dbReference type="EMBL" id="JSAN01000015">
    <property type="protein sequence ID" value="KIC74074.1"/>
    <property type="molecule type" value="Genomic_DNA"/>
</dbReference>
<dbReference type="Proteomes" id="UP000031465">
    <property type="component" value="Unassembled WGS sequence"/>
</dbReference>